<reference evidence="2 3" key="1">
    <citation type="submission" date="2016-02" db="EMBL/GenBank/DDBJ databases">
        <title>Genome sequence of Tissierella creatinophila DSM 6911.</title>
        <authorList>
            <person name="Poehlein A."/>
            <person name="Daniel R."/>
        </authorList>
    </citation>
    <scope>NUCLEOTIDE SEQUENCE [LARGE SCALE GENOMIC DNA]</scope>
    <source>
        <strain evidence="2 3">DSM 6911</strain>
    </source>
</reference>
<dbReference type="Proteomes" id="UP000186112">
    <property type="component" value="Unassembled WGS sequence"/>
</dbReference>
<dbReference type="InterPro" id="IPR050712">
    <property type="entry name" value="NAD(P)H-dep_reductase"/>
</dbReference>
<dbReference type="Pfam" id="PF03358">
    <property type="entry name" value="FMN_red"/>
    <property type="match status" value="1"/>
</dbReference>
<dbReference type="AlphaFoldDB" id="A0A1U7M8T3"/>
<dbReference type="GO" id="GO:0010181">
    <property type="term" value="F:FMN binding"/>
    <property type="evidence" value="ECO:0007669"/>
    <property type="project" value="TreeGrafter"/>
</dbReference>
<dbReference type="PANTHER" id="PTHR30543">
    <property type="entry name" value="CHROMATE REDUCTASE"/>
    <property type="match status" value="1"/>
</dbReference>
<keyword evidence="3" id="KW-1185">Reference proteome</keyword>
<proteinExistence type="predicted"/>
<feature type="domain" description="NADPH-dependent FMN reductase-like" evidence="1">
    <location>
        <begin position="1"/>
        <end position="146"/>
    </location>
</feature>
<accession>A0A1U7M8T3</accession>
<protein>
    <submittedName>
        <fullName evidence="2">NADPH azoreductase</fullName>
        <ecNumber evidence="2">1.7.1.6</ecNumber>
    </submittedName>
</protein>
<evidence type="ECO:0000313" key="2">
    <source>
        <dbReference type="EMBL" id="OLS03608.1"/>
    </source>
</evidence>
<dbReference type="PANTHER" id="PTHR30543:SF21">
    <property type="entry name" value="NAD(P)H-DEPENDENT FMN REDUCTASE LOT6"/>
    <property type="match status" value="1"/>
</dbReference>
<keyword evidence="2" id="KW-0560">Oxidoreductase</keyword>
<name>A0A1U7M8T3_TISCR</name>
<dbReference type="EMBL" id="LTDM01000004">
    <property type="protein sequence ID" value="OLS03608.1"/>
    <property type="molecule type" value="Genomic_DNA"/>
</dbReference>
<dbReference type="SUPFAM" id="SSF52218">
    <property type="entry name" value="Flavoproteins"/>
    <property type="match status" value="1"/>
</dbReference>
<dbReference type="Gene3D" id="3.40.50.360">
    <property type="match status" value="1"/>
</dbReference>
<sequence length="180" mass="20442">MKIIIIVGSLRKESYNRKVAHFIKERYKDKLEMEILLLNDLPVFNEDIEENPPNPVKEFKEKIKQSEGVLFSTPEYNHSIPGGLKNALDWCSRGDRVLSKKPTFIVGSSSGDIGTARCQSDLRKVLDCPGVAALNLPGNHVLIGNIQDKFDQNGKFNDDTTIKRLDKVLDNYIDWVKKIK</sequence>
<evidence type="ECO:0000313" key="3">
    <source>
        <dbReference type="Proteomes" id="UP000186112"/>
    </source>
</evidence>
<dbReference type="InterPro" id="IPR005025">
    <property type="entry name" value="FMN_Rdtase-like_dom"/>
</dbReference>
<dbReference type="GO" id="GO:0005829">
    <property type="term" value="C:cytosol"/>
    <property type="evidence" value="ECO:0007669"/>
    <property type="project" value="TreeGrafter"/>
</dbReference>
<dbReference type="InterPro" id="IPR029039">
    <property type="entry name" value="Flavoprotein-like_sf"/>
</dbReference>
<dbReference type="GO" id="GO:0050446">
    <property type="term" value="F:azobenzene reductase (NADP+) activity"/>
    <property type="evidence" value="ECO:0007669"/>
    <property type="project" value="UniProtKB-EC"/>
</dbReference>
<gene>
    <name evidence="2" type="primary">azr</name>
    <name evidence="2" type="ORF">TICRE_03020</name>
</gene>
<organism evidence="2 3">
    <name type="scientific">Tissierella creatinophila DSM 6911</name>
    <dbReference type="NCBI Taxonomy" id="1123403"/>
    <lineage>
        <taxon>Bacteria</taxon>
        <taxon>Bacillati</taxon>
        <taxon>Bacillota</taxon>
        <taxon>Tissierellia</taxon>
        <taxon>Tissierellales</taxon>
        <taxon>Tissierellaceae</taxon>
        <taxon>Tissierella</taxon>
    </lineage>
</organism>
<dbReference type="OrthoDB" id="9806724at2"/>
<dbReference type="EC" id="1.7.1.6" evidence="2"/>
<comment type="caution">
    <text evidence="2">The sequence shown here is derived from an EMBL/GenBank/DDBJ whole genome shotgun (WGS) entry which is preliminary data.</text>
</comment>
<evidence type="ECO:0000259" key="1">
    <source>
        <dbReference type="Pfam" id="PF03358"/>
    </source>
</evidence>
<dbReference type="RefSeq" id="WP_075724413.1">
    <property type="nucleotide sequence ID" value="NZ_LTDM01000004.1"/>
</dbReference>